<dbReference type="InterPro" id="IPR003594">
    <property type="entry name" value="HATPase_dom"/>
</dbReference>
<dbReference type="InterPro" id="IPR036890">
    <property type="entry name" value="HATPase_C_sf"/>
</dbReference>
<dbReference type="EMBL" id="CP101527">
    <property type="protein sequence ID" value="UZW74290.1"/>
    <property type="molecule type" value="Genomic_DNA"/>
</dbReference>
<accession>A0A9E8HHC1</accession>
<dbReference type="InterPro" id="IPR050351">
    <property type="entry name" value="BphY/WalK/GraS-like"/>
</dbReference>
<evidence type="ECO:0000256" key="2">
    <source>
        <dbReference type="ARBA" id="ARBA00004370"/>
    </source>
</evidence>
<gene>
    <name evidence="11" type="ORF">NNL22_14865</name>
</gene>
<keyword evidence="12" id="KW-1185">Reference proteome</keyword>
<name>A0A9E8HHC1_9ALTE</name>
<dbReference type="PANTHER" id="PTHR45453:SF1">
    <property type="entry name" value="PHOSPHATE REGULON SENSOR PROTEIN PHOR"/>
    <property type="match status" value="1"/>
</dbReference>
<evidence type="ECO:0000259" key="10">
    <source>
        <dbReference type="PROSITE" id="PS50885"/>
    </source>
</evidence>
<dbReference type="KEGG" id="asem:NNL22_14865"/>
<proteinExistence type="predicted"/>
<dbReference type="InterPro" id="IPR003660">
    <property type="entry name" value="HAMP_dom"/>
</dbReference>
<feature type="region of interest" description="Disordered" evidence="8">
    <location>
        <begin position="482"/>
        <end position="502"/>
    </location>
</feature>
<dbReference type="RefSeq" id="WP_251812537.1">
    <property type="nucleotide sequence ID" value="NZ_CP101527.1"/>
</dbReference>
<evidence type="ECO:0000313" key="11">
    <source>
        <dbReference type="EMBL" id="UZW74290.1"/>
    </source>
</evidence>
<dbReference type="Pfam" id="PF00512">
    <property type="entry name" value="HisKA"/>
    <property type="match status" value="1"/>
</dbReference>
<evidence type="ECO:0000256" key="5">
    <source>
        <dbReference type="ARBA" id="ARBA00022679"/>
    </source>
</evidence>
<dbReference type="SUPFAM" id="SSF55874">
    <property type="entry name" value="ATPase domain of HSP90 chaperone/DNA topoisomerase II/histidine kinase"/>
    <property type="match status" value="1"/>
</dbReference>
<dbReference type="Gene3D" id="6.10.340.10">
    <property type="match status" value="1"/>
</dbReference>
<dbReference type="EC" id="2.7.13.3" evidence="3"/>
<reference evidence="11" key="1">
    <citation type="submission" date="2022-07" db="EMBL/GenBank/DDBJ databases">
        <title>Alkalimarinus sp. nov., isolated from gut of a Alitta virens.</title>
        <authorList>
            <person name="Yang A.I."/>
            <person name="Shin N.-R."/>
        </authorList>
    </citation>
    <scope>NUCLEOTIDE SEQUENCE</scope>
    <source>
        <strain evidence="11">FA028</strain>
    </source>
</reference>
<dbReference type="GO" id="GO:0016036">
    <property type="term" value="P:cellular response to phosphate starvation"/>
    <property type="evidence" value="ECO:0007669"/>
    <property type="project" value="TreeGrafter"/>
</dbReference>
<evidence type="ECO:0000256" key="3">
    <source>
        <dbReference type="ARBA" id="ARBA00012438"/>
    </source>
</evidence>
<sequence length="502" mass="56447">MLFRPRSLLQLVVISFVLVLTPLGALLIQAMQALESVSMKGRLATLEIASLAKSSQSLPEIVLDMEHSARQYQVLGDPKLKGIIQVTEARFHADLDDVCKEDLSENLQALCSTLTSSTQQLIDTLSDVPYDSAVYENALTQFEALSTNTQRLVQAIQHTIELKSEQLAADAASVKSKLLWQGVSLVPLSIVMSVLFTFLIIRPIQRLEEIIQQLGSGQAPLKFEVYGPRELNNLGEKLQWLHTKLQALEEQKFRFIRQMSHELKTPLASLREGADLMEEEILGPLTDSQREIVMILQDKGLQLQRIIENLLDFNGLKYQRSILVSQFDLRKLIDEVLHEHRLDIQRADLHYCLDGESLTLNADKVKLRTLLGNLISNATYYSLPPSRMWLSWRATEQDLVLQIANNGNMIPKEDQERIFLPFEQGRQPRSGTIKGSGIGLSVAKEYALMHGGHLQIVSHPQADVCFQLQIPLVSKDCSYEVSSDESEDHSSRASQGKKVNMS</sequence>
<evidence type="ECO:0000256" key="4">
    <source>
        <dbReference type="ARBA" id="ARBA00022553"/>
    </source>
</evidence>
<feature type="domain" description="Histidine kinase" evidence="9">
    <location>
        <begin position="258"/>
        <end position="474"/>
    </location>
</feature>
<dbReference type="Pfam" id="PF02518">
    <property type="entry name" value="HATPase_c"/>
    <property type="match status" value="1"/>
</dbReference>
<evidence type="ECO:0000256" key="1">
    <source>
        <dbReference type="ARBA" id="ARBA00000085"/>
    </source>
</evidence>
<evidence type="ECO:0000313" key="12">
    <source>
        <dbReference type="Proteomes" id="UP001164472"/>
    </source>
</evidence>
<dbReference type="InterPro" id="IPR004358">
    <property type="entry name" value="Sig_transdc_His_kin-like_C"/>
</dbReference>
<organism evidence="11 12">
    <name type="scientific">Alkalimarinus sediminis</name>
    <dbReference type="NCBI Taxonomy" id="1632866"/>
    <lineage>
        <taxon>Bacteria</taxon>
        <taxon>Pseudomonadati</taxon>
        <taxon>Pseudomonadota</taxon>
        <taxon>Gammaproteobacteria</taxon>
        <taxon>Alteromonadales</taxon>
        <taxon>Alteromonadaceae</taxon>
        <taxon>Alkalimarinus</taxon>
    </lineage>
</organism>
<dbReference type="PROSITE" id="PS50109">
    <property type="entry name" value="HIS_KIN"/>
    <property type="match status" value="1"/>
</dbReference>
<keyword evidence="4" id="KW-0597">Phosphoprotein</keyword>
<evidence type="ECO:0000256" key="7">
    <source>
        <dbReference type="ARBA" id="ARBA00023012"/>
    </source>
</evidence>
<dbReference type="SUPFAM" id="SSF47384">
    <property type="entry name" value="Homodimeric domain of signal transducing histidine kinase"/>
    <property type="match status" value="1"/>
</dbReference>
<keyword evidence="6 11" id="KW-0418">Kinase</keyword>
<dbReference type="PRINTS" id="PR00344">
    <property type="entry name" value="BCTRLSENSOR"/>
</dbReference>
<dbReference type="SMART" id="SM00388">
    <property type="entry name" value="HisKA"/>
    <property type="match status" value="1"/>
</dbReference>
<dbReference type="GO" id="GO:0004721">
    <property type="term" value="F:phosphoprotein phosphatase activity"/>
    <property type="evidence" value="ECO:0007669"/>
    <property type="project" value="TreeGrafter"/>
</dbReference>
<keyword evidence="7" id="KW-0902">Two-component regulatory system</keyword>
<feature type="domain" description="HAMP" evidence="10">
    <location>
        <begin position="198"/>
        <end position="250"/>
    </location>
</feature>
<dbReference type="GO" id="GO:0005886">
    <property type="term" value="C:plasma membrane"/>
    <property type="evidence" value="ECO:0007669"/>
    <property type="project" value="TreeGrafter"/>
</dbReference>
<comment type="subcellular location">
    <subcellularLocation>
        <location evidence="2">Membrane</location>
    </subcellularLocation>
</comment>
<dbReference type="SMART" id="SM00387">
    <property type="entry name" value="HATPase_c"/>
    <property type="match status" value="1"/>
</dbReference>
<evidence type="ECO:0000256" key="6">
    <source>
        <dbReference type="ARBA" id="ARBA00022777"/>
    </source>
</evidence>
<dbReference type="PROSITE" id="PS50885">
    <property type="entry name" value="HAMP"/>
    <property type="match status" value="1"/>
</dbReference>
<dbReference type="AlphaFoldDB" id="A0A9E8HHC1"/>
<dbReference type="Gene3D" id="3.30.565.10">
    <property type="entry name" value="Histidine kinase-like ATPase, C-terminal domain"/>
    <property type="match status" value="1"/>
</dbReference>
<dbReference type="PANTHER" id="PTHR45453">
    <property type="entry name" value="PHOSPHATE REGULON SENSOR PROTEIN PHOR"/>
    <property type="match status" value="1"/>
</dbReference>
<evidence type="ECO:0000259" key="9">
    <source>
        <dbReference type="PROSITE" id="PS50109"/>
    </source>
</evidence>
<protein>
    <recommendedName>
        <fullName evidence="3">histidine kinase</fullName>
        <ecNumber evidence="3">2.7.13.3</ecNumber>
    </recommendedName>
</protein>
<comment type="catalytic activity">
    <reaction evidence="1">
        <text>ATP + protein L-histidine = ADP + protein N-phospho-L-histidine.</text>
        <dbReference type="EC" id="2.7.13.3"/>
    </reaction>
</comment>
<evidence type="ECO:0000256" key="8">
    <source>
        <dbReference type="SAM" id="MobiDB-lite"/>
    </source>
</evidence>
<dbReference type="InterPro" id="IPR003661">
    <property type="entry name" value="HisK_dim/P_dom"/>
</dbReference>
<dbReference type="Gene3D" id="1.10.287.130">
    <property type="match status" value="1"/>
</dbReference>
<dbReference type="CDD" id="cd00082">
    <property type="entry name" value="HisKA"/>
    <property type="match status" value="1"/>
</dbReference>
<dbReference type="InterPro" id="IPR005467">
    <property type="entry name" value="His_kinase_dom"/>
</dbReference>
<keyword evidence="5" id="KW-0808">Transferase</keyword>
<dbReference type="Proteomes" id="UP001164472">
    <property type="component" value="Chromosome"/>
</dbReference>
<dbReference type="InterPro" id="IPR036097">
    <property type="entry name" value="HisK_dim/P_sf"/>
</dbReference>
<dbReference type="GO" id="GO:0000155">
    <property type="term" value="F:phosphorelay sensor kinase activity"/>
    <property type="evidence" value="ECO:0007669"/>
    <property type="project" value="InterPro"/>
</dbReference>